<keyword evidence="3" id="KW-1185">Reference proteome</keyword>
<feature type="region of interest" description="Disordered" evidence="1">
    <location>
        <begin position="19"/>
        <end position="45"/>
    </location>
</feature>
<evidence type="ECO:0000313" key="2">
    <source>
        <dbReference type="EMBL" id="CEO99148.1"/>
    </source>
</evidence>
<accession>A0A0G4IV14</accession>
<protein>
    <submittedName>
        <fullName evidence="2">Uncharacterized protein</fullName>
    </submittedName>
</protein>
<evidence type="ECO:0000256" key="1">
    <source>
        <dbReference type="SAM" id="MobiDB-lite"/>
    </source>
</evidence>
<reference evidence="2" key="1">
    <citation type="submission" date="2015-02" db="EMBL/GenBank/DDBJ databases">
        <authorList>
            <person name="Chooi Y.-H."/>
        </authorList>
    </citation>
    <scope>NUCLEOTIDE SEQUENCE [LARGE SCALE GENOMIC DNA]</scope>
    <source>
        <strain evidence="2">E3</strain>
    </source>
</reference>
<dbReference type="AlphaFoldDB" id="A0A0G4IV14"/>
<feature type="non-terminal residue" evidence="2">
    <location>
        <position position="1"/>
    </location>
</feature>
<gene>
    <name evidence="2" type="ORF">PBRA_001052</name>
</gene>
<organism evidence="2 3">
    <name type="scientific">Plasmodiophora brassicae</name>
    <name type="common">Clubroot disease agent</name>
    <dbReference type="NCBI Taxonomy" id="37360"/>
    <lineage>
        <taxon>Eukaryota</taxon>
        <taxon>Sar</taxon>
        <taxon>Rhizaria</taxon>
        <taxon>Endomyxa</taxon>
        <taxon>Phytomyxea</taxon>
        <taxon>Plasmodiophorida</taxon>
        <taxon>Plasmodiophoridae</taxon>
        <taxon>Plasmodiophora</taxon>
    </lineage>
</organism>
<evidence type="ECO:0000313" key="3">
    <source>
        <dbReference type="Proteomes" id="UP000039324"/>
    </source>
</evidence>
<dbReference type="EMBL" id="CDSF01000090">
    <property type="protein sequence ID" value="CEO99148.1"/>
    <property type="molecule type" value="Genomic_DNA"/>
</dbReference>
<dbReference type="Proteomes" id="UP000039324">
    <property type="component" value="Unassembled WGS sequence"/>
</dbReference>
<proteinExistence type="predicted"/>
<feature type="compositionally biased region" description="Polar residues" evidence="1">
    <location>
        <begin position="19"/>
        <end position="28"/>
    </location>
</feature>
<sequence length="174" mass="18903">LVTSSGLDRSSLAWETCRANSANASRKSPSVPYTLDPMPHELGTQATPVRTTNQRNGRHEAIKRSAYHAGRFRHRQTPRESLKGTSAYCSTDVLTNGTVGDQQTGPAAGMAPLRSTKEFSRNQAVTIEGQTRSICWATIALASAGPVYPSGMSMRIRTSRSLAWMRPVPPQCNT</sequence>
<name>A0A0G4IV14_PLABS</name>